<gene>
    <name evidence="3" type="ORF">BDEG_23956</name>
</gene>
<accession>A0A177WK45</accession>
<feature type="region of interest" description="Disordered" evidence="2">
    <location>
        <begin position="1"/>
        <end position="42"/>
    </location>
</feature>
<dbReference type="Proteomes" id="UP000077115">
    <property type="component" value="Unassembled WGS sequence"/>
</dbReference>
<reference evidence="3 4" key="1">
    <citation type="submission" date="2006-10" db="EMBL/GenBank/DDBJ databases">
        <title>The Genome Sequence of Batrachochytrium dendrobatidis JEL423.</title>
        <authorList>
            <consortium name="The Broad Institute Genome Sequencing Platform"/>
            <person name="Birren B."/>
            <person name="Lander E."/>
            <person name="Galagan J."/>
            <person name="Cuomo C."/>
            <person name="Devon K."/>
            <person name="Jaffe D."/>
            <person name="Butler J."/>
            <person name="Alvarez P."/>
            <person name="Gnerre S."/>
            <person name="Grabherr M."/>
            <person name="Kleber M."/>
            <person name="Mauceli E."/>
            <person name="Brockman W."/>
            <person name="Young S."/>
            <person name="LaButti K."/>
            <person name="Sykes S."/>
            <person name="DeCaprio D."/>
            <person name="Crawford M."/>
            <person name="Koehrsen M."/>
            <person name="Engels R."/>
            <person name="Montgomery P."/>
            <person name="Pearson M."/>
            <person name="Howarth C."/>
            <person name="Larson L."/>
            <person name="White J."/>
            <person name="O'Leary S."/>
            <person name="Kodira C."/>
            <person name="Zeng Q."/>
            <person name="Yandava C."/>
            <person name="Alvarado L."/>
            <person name="Longcore J."/>
            <person name="James T."/>
        </authorList>
    </citation>
    <scope>NUCLEOTIDE SEQUENCE [LARGE SCALE GENOMIC DNA]</scope>
    <source>
        <strain evidence="3 4">JEL423</strain>
    </source>
</reference>
<proteinExistence type="predicted"/>
<dbReference type="EMBL" id="DS022304">
    <property type="protein sequence ID" value="OAJ40192.1"/>
    <property type="molecule type" value="Genomic_DNA"/>
</dbReference>
<keyword evidence="1" id="KW-0175">Coiled coil</keyword>
<organism evidence="3 4">
    <name type="scientific">Batrachochytrium dendrobatidis (strain JEL423)</name>
    <dbReference type="NCBI Taxonomy" id="403673"/>
    <lineage>
        <taxon>Eukaryota</taxon>
        <taxon>Fungi</taxon>
        <taxon>Fungi incertae sedis</taxon>
        <taxon>Chytridiomycota</taxon>
        <taxon>Chytridiomycota incertae sedis</taxon>
        <taxon>Chytridiomycetes</taxon>
        <taxon>Rhizophydiales</taxon>
        <taxon>Rhizophydiales incertae sedis</taxon>
        <taxon>Batrachochytrium</taxon>
    </lineage>
</organism>
<evidence type="ECO:0000256" key="2">
    <source>
        <dbReference type="SAM" id="MobiDB-lite"/>
    </source>
</evidence>
<evidence type="ECO:0000313" key="3">
    <source>
        <dbReference type="EMBL" id="OAJ40192.1"/>
    </source>
</evidence>
<feature type="coiled-coil region" evidence="1">
    <location>
        <begin position="89"/>
        <end position="150"/>
    </location>
</feature>
<dbReference type="VEuPathDB" id="FungiDB:BDEG_23956"/>
<evidence type="ECO:0000313" key="4">
    <source>
        <dbReference type="Proteomes" id="UP000077115"/>
    </source>
</evidence>
<sequence length="199" mass="22143">MSTEASTSTTSTEASTYTMSAEASTSTASTSGASASGSEYSKFPKPYSELEAYCSPFNAGGMFLIEEFALNRHKLQELAEESSKKNHEESAQQQVVDELQEKIDALRKNSGPMLEIIEFEADLVIANGILSELEKEMRELFERYFELIGENATLREVLKEKDPKLYIPGSSGDNSEVMSLMEHPSFEKCLGYFLDRLSK</sequence>
<reference evidence="3 4" key="2">
    <citation type="submission" date="2016-05" db="EMBL/GenBank/DDBJ databases">
        <title>Lineage-specific infection strategies underlie the spectrum of fungal disease in amphibians.</title>
        <authorList>
            <person name="Cuomo C.A."/>
            <person name="Farrer R.A."/>
            <person name="James T."/>
            <person name="Longcore J."/>
            <person name="Birren B."/>
        </authorList>
    </citation>
    <scope>NUCLEOTIDE SEQUENCE [LARGE SCALE GENOMIC DNA]</scope>
    <source>
        <strain evidence="3 4">JEL423</strain>
    </source>
</reference>
<evidence type="ECO:0000256" key="1">
    <source>
        <dbReference type="SAM" id="Coils"/>
    </source>
</evidence>
<name>A0A177WK45_BATDL</name>
<protein>
    <submittedName>
        <fullName evidence="3">Uncharacterized protein</fullName>
    </submittedName>
</protein>
<feature type="compositionally biased region" description="Low complexity" evidence="2">
    <location>
        <begin position="1"/>
        <end position="41"/>
    </location>
</feature>
<dbReference type="AlphaFoldDB" id="A0A177WK45"/>